<feature type="transmembrane region" description="Helical" evidence="8">
    <location>
        <begin position="124"/>
        <end position="144"/>
    </location>
</feature>
<dbReference type="Pfam" id="PF01925">
    <property type="entry name" value="TauE"/>
    <property type="match status" value="1"/>
</dbReference>
<organism evidence="9 10">
    <name type="scientific">Parapedobacter indicus</name>
    <dbReference type="NCBI Taxonomy" id="1477437"/>
    <lineage>
        <taxon>Bacteria</taxon>
        <taxon>Pseudomonadati</taxon>
        <taxon>Bacteroidota</taxon>
        <taxon>Sphingobacteriia</taxon>
        <taxon>Sphingobacteriales</taxon>
        <taxon>Sphingobacteriaceae</taxon>
        <taxon>Parapedobacter</taxon>
    </lineage>
</organism>
<evidence type="ECO:0000313" key="10">
    <source>
        <dbReference type="Proteomes" id="UP000198670"/>
    </source>
</evidence>
<feature type="transmembrane region" description="Helical" evidence="8">
    <location>
        <begin position="33"/>
        <end position="57"/>
    </location>
</feature>
<dbReference type="InterPro" id="IPR002781">
    <property type="entry name" value="TM_pro_TauE-like"/>
</dbReference>
<feature type="transmembrane region" description="Helical" evidence="8">
    <location>
        <begin position="195"/>
        <end position="212"/>
    </location>
</feature>
<keyword evidence="6 8" id="KW-1133">Transmembrane helix</keyword>
<dbReference type="EMBL" id="FOQO01000003">
    <property type="protein sequence ID" value="SFI36710.1"/>
    <property type="molecule type" value="Genomic_DNA"/>
</dbReference>
<evidence type="ECO:0000256" key="3">
    <source>
        <dbReference type="ARBA" id="ARBA00022448"/>
    </source>
</evidence>
<gene>
    <name evidence="9" type="ORF">SAMN05444682_103416</name>
</gene>
<evidence type="ECO:0000256" key="7">
    <source>
        <dbReference type="ARBA" id="ARBA00023136"/>
    </source>
</evidence>
<evidence type="ECO:0000256" key="2">
    <source>
        <dbReference type="ARBA" id="ARBA00009142"/>
    </source>
</evidence>
<keyword evidence="10" id="KW-1185">Reference proteome</keyword>
<dbReference type="InterPro" id="IPR052017">
    <property type="entry name" value="TSUP"/>
</dbReference>
<dbReference type="PANTHER" id="PTHR30269:SF37">
    <property type="entry name" value="MEMBRANE TRANSPORTER PROTEIN"/>
    <property type="match status" value="1"/>
</dbReference>
<keyword evidence="7 8" id="KW-0472">Membrane</keyword>
<feature type="transmembrane region" description="Helical" evidence="8">
    <location>
        <begin position="164"/>
        <end position="183"/>
    </location>
</feature>
<dbReference type="STRING" id="1477437.SAMN05444682_103416"/>
<evidence type="ECO:0000256" key="1">
    <source>
        <dbReference type="ARBA" id="ARBA00004651"/>
    </source>
</evidence>
<proteinExistence type="inferred from homology"/>
<accession>A0A1I3HMI4</accession>
<evidence type="ECO:0000313" key="9">
    <source>
        <dbReference type="EMBL" id="SFI36710.1"/>
    </source>
</evidence>
<dbReference type="Proteomes" id="UP000198670">
    <property type="component" value="Unassembled WGS sequence"/>
</dbReference>
<comment type="subcellular location">
    <subcellularLocation>
        <location evidence="1 8">Cell membrane</location>
        <topology evidence="1 8">Multi-pass membrane protein</topology>
    </subcellularLocation>
</comment>
<keyword evidence="3" id="KW-0813">Transport</keyword>
<dbReference type="GO" id="GO:0005886">
    <property type="term" value="C:plasma membrane"/>
    <property type="evidence" value="ECO:0007669"/>
    <property type="project" value="UniProtKB-SubCell"/>
</dbReference>
<evidence type="ECO:0000256" key="8">
    <source>
        <dbReference type="RuleBase" id="RU363041"/>
    </source>
</evidence>
<comment type="similarity">
    <text evidence="2 8">Belongs to the 4-toluene sulfonate uptake permease (TSUP) (TC 2.A.102) family.</text>
</comment>
<evidence type="ECO:0000256" key="4">
    <source>
        <dbReference type="ARBA" id="ARBA00022475"/>
    </source>
</evidence>
<feature type="transmembrane region" description="Helical" evidence="8">
    <location>
        <begin position="69"/>
        <end position="87"/>
    </location>
</feature>
<dbReference type="OrthoDB" id="668749at2"/>
<keyword evidence="5 8" id="KW-0812">Transmembrane</keyword>
<name>A0A1I3HMI4_9SPHI</name>
<dbReference type="RefSeq" id="WP_090626176.1">
    <property type="nucleotide sequence ID" value="NZ_FOQO01000003.1"/>
</dbReference>
<dbReference type="AlphaFoldDB" id="A0A1I3HMI4"/>
<keyword evidence="4 8" id="KW-1003">Cell membrane</keyword>
<dbReference type="PANTHER" id="PTHR30269">
    <property type="entry name" value="TRANSMEMBRANE PROTEIN YFCA"/>
    <property type="match status" value="1"/>
</dbReference>
<feature type="transmembrane region" description="Helical" evidence="8">
    <location>
        <begin position="93"/>
        <end position="112"/>
    </location>
</feature>
<feature type="transmembrane region" description="Helical" evidence="8">
    <location>
        <begin position="224"/>
        <end position="242"/>
    </location>
</feature>
<protein>
    <recommendedName>
        <fullName evidence="8">Probable membrane transporter protein</fullName>
    </recommendedName>
</protein>
<evidence type="ECO:0000256" key="5">
    <source>
        <dbReference type="ARBA" id="ARBA00022692"/>
    </source>
</evidence>
<evidence type="ECO:0000256" key="6">
    <source>
        <dbReference type="ARBA" id="ARBA00022989"/>
    </source>
</evidence>
<sequence length="243" mass="27234">MTTFFVLLISFVATLVRSTFGFGESLIAVPLLILFLPIEISVPLSVLLSVLIAVIVVIQDHRKIHFQSAKWLILYAMPGIPVGLMLLLFASDFWVELVLGLLLVFHSLYSLLEKERPHQVTNDQWWLFICGFLSGVFGGAYGINGPPLVVYGKLQRWSANRFRATLQAYFFVASTVSIIGYAYKGLISGSVVVNFLYAIPAALPAIFFGRYLNNRLGSNEFYRYVYIALLLVGVFLLIRVGLR</sequence>
<reference evidence="9 10" key="1">
    <citation type="submission" date="2016-10" db="EMBL/GenBank/DDBJ databases">
        <authorList>
            <person name="de Groot N.N."/>
        </authorList>
    </citation>
    <scope>NUCLEOTIDE SEQUENCE [LARGE SCALE GENOMIC DNA]</scope>
    <source>
        <strain evidence="9 10">RK1</strain>
    </source>
</reference>